<dbReference type="Proteomes" id="UP000612956">
    <property type="component" value="Unassembled WGS sequence"/>
</dbReference>
<reference evidence="1" key="1">
    <citation type="journal article" date="2014" name="Int. J. Syst. Evol. Microbiol.">
        <title>Complete genome sequence of Corynebacterium casei LMG S-19264T (=DSM 44701T), isolated from a smear-ripened cheese.</title>
        <authorList>
            <consortium name="US DOE Joint Genome Institute (JGI-PGF)"/>
            <person name="Walter F."/>
            <person name="Albersmeier A."/>
            <person name="Kalinowski J."/>
            <person name="Ruckert C."/>
        </authorList>
    </citation>
    <scope>NUCLEOTIDE SEQUENCE</scope>
    <source>
        <strain evidence="1">CGMCC 4.7278</strain>
    </source>
</reference>
<name>A0A917QPC9_9NOCA</name>
<dbReference type="EMBL" id="BMMW01000004">
    <property type="protein sequence ID" value="GGK61453.1"/>
    <property type="molecule type" value="Genomic_DNA"/>
</dbReference>
<keyword evidence="2" id="KW-1185">Reference proteome</keyword>
<evidence type="ECO:0008006" key="3">
    <source>
        <dbReference type="Google" id="ProtNLM"/>
    </source>
</evidence>
<gene>
    <name evidence="1" type="ORF">GCM10011591_37220</name>
</gene>
<protein>
    <recommendedName>
        <fullName evidence="3">DUF732 domain-containing protein</fullName>
    </recommendedName>
</protein>
<evidence type="ECO:0000313" key="1">
    <source>
        <dbReference type="EMBL" id="GGK61453.1"/>
    </source>
</evidence>
<proteinExistence type="predicted"/>
<organism evidence="1 2">
    <name type="scientific">Nocardia camponoti</name>
    <dbReference type="NCBI Taxonomy" id="1616106"/>
    <lineage>
        <taxon>Bacteria</taxon>
        <taxon>Bacillati</taxon>
        <taxon>Actinomycetota</taxon>
        <taxon>Actinomycetes</taxon>
        <taxon>Mycobacteriales</taxon>
        <taxon>Nocardiaceae</taxon>
        <taxon>Nocardia</taxon>
    </lineage>
</organism>
<comment type="caution">
    <text evidence="1">The sequence shown here is derived from an EMBL/GenBank/DDBJ whole genome shotgun (WGS) entry which is preliminary data.</text>
</comment>
<sequence length="141" mass="13999">MSAAVNLTAGDIFPSGLTSRSVSRTTAAIAASAAALSLLLAGCNDSSAAAPASTSAAPSVQVDPTKAGMFVVNFRGAFPKLAEGRDDKAIAGIFVSTCGDIKAGKSDADVTEAIIKNAKNGAAAPSKDEAATIHQLSKLMC</sequence>
<accession>A0A917QPC9</accession>
<reference evidence="1" key="2">
    <citation type="submission" date="2020-09" db="EMBL/GenBank/DDBJ databases">
        <authorList>
            <person name="Sun Q."/>
            <person name="Zhou Y."/>
        </authorList>
    </citation>
    <scope>NUCLEOTIDE SEQUENCE</scope>
    <source>
        <strain evidence="1">CGMCC 4.7278</strain>
    </source>
</reference>
<evidence type="ECO:0000313" key="2">
    <source>
        <dbReference type="Proteomes" id="UP000612956"/>
    </source>
</evidence>
<dbReference type="AlphaFoldDB" id="A0A917QPC9"/>